<gene>
    <name evidence="2" type="ORF">V1264_006957</name>
</gene>
<evidence type="ECO:0000313" key="3">
    <source>
        <dbReference type="Proteomes" id="UP001374579"/>
    </source>
</evidence>
<protein>
    <submittedName>
        <fullName evidence="2">Uncharacterized protein</fullName>
    </submittedName>
</protein>
<reference evidence="2 3" key="1">
    <citation type="submission" date="2024-02" db="EMBL/GenBank/DDBJ databases">
        <title>Chromosome-scale genome assembly of the rough periwinkle Littorina saxatilis.</title>
        <authorList>
            <person name="De Jode A."/>
            <person name="Faria R."/>
            <person name="Formenti G."/>
            <person name="Sims Y."/>
            <person name="Smith T.P."/>
            <person name="Tracey A."/>
            <person name="Wood J.M.D."/>
            <person name="Zagrodzka Z.B."/>
            <person name="Johannesson K."/>
            <person name="Butlin R.K."/>
            <person name="Leder E.H."/>
        </authorList>
    </citation>
    <scope>NUCLEOTIDE SEQUENCE [LARGE SCALE GENOMIC DNA]</scope>
    <source>
        <strain evidence="2">Snail1</strain>
        <tissue evidence="2">Muscle</tissue>
    </source>
</reference>
<evidence type="ECO:0000256" key="1">
    <source>
        <dbReference type="SAM" id="SignalP"/>
    </source>
</evidence>
<keyword evidence="3" id="KW-1185">Reference proteome</keyword>
<comment type="caution">
    <text evidence="2">The sequence shown here is derived from an EMBL/GenBank/DDBJ whole genome shotgun (WGS) entry which is preliminary data.</text>
</comment>
<feature type="signal peptide" evidence="1">
    <location>
        <begin position="1"/>
        <end position="19"/>
    </location>
</feature>
<dbReference type="Proteomes" id="UP001374579">
    <property type="component" value="Unassembled WGS sequence"/>
</dbReference>
<dbReference type="AlphaFoldDB" id="A0AAN9AYL8"/>
<name>A0AAN9AYL8_9CAEN</name>
<proteinExistence type="predicted"/>
<organism evidence="2 3">
    <name type="scientific">Littorina saxatilis</name>
    <dbReference type="NCBI Taxonomy" id="31220"/>
    <lineage>
        <taxon>Eukaryota</taxon>
        <taxon>Metazoa</taxon>
        <taxon>Spiralia</taxon>
        <taxon>Lophotrochozoa</taxon>
        <taxon>Mollusca</taxon>
        <taxon>Gastropoda</taxon>
        <taxon>Caenogastropoda</taxon>
        <taxon>Littorinimorpha</taxon>
        <taxon>Littorinoidea</taxon>
        <taxon>Littorinidae</taxon>
        <taxon>Littorina</taxon>
    </lineage>
</organism>
<keyword evidence="1" id="KW-0732">Signal</keyword>
<evidence type="ECO:0000313" key="2">
    <source>
        <dbReference type="EMBL" id="KAK7095572.1"/>
    </source>
</evidence>
<dbReference type="EMBL" id="JBAMIC010000018">
    <property type="protein sequence ID" value="KAK7095572.1"/>
    <property type="molecule type" value="Genomic_DNA"/>
</dbReference>
<feature type="chain" id="PRO_5042913113" evidence="1">
    <location>
        <begin position="20"/>
        <end position="171"/>
    </location>
</feature>
<sequence>MRWFTLLALFLGLCATVLCDDDSDVTAAESTGTEAPLAADAPMAADAGMQNQPMGGMNNPCAYTRCGQRFTCVAIPSPMGNGFRTPYCVRQGVDCDDLTDEDDDWSGGNRPPFGKRQMGMMPPAQCQNTYQCNQHLMMGGGMMTGMAYSCCRVGGEFVRRCVEHPKYRPMQ</sequence>
<accession>A0AAN9AYL8</accession>